<accession>A0A0E9VQF6</accession>
<reference evidence="1" key="2">
    <citation type="journal article" date="2015" name="Fish Shellfish Immunol.">
        <title>Early steps in the European eel (Anguilla anguilla)-Vibrio vulnificus interaction in the gills: Role of the RtxA13 toxin.</title>
        <authorList>
            <person name="Callol A."/>
            <person name="Pajuelo D."/>
            <person name="Ebbesson L."/>
            <person name="Teles M."/>
            <person name="MacKenzie S."/>
            <person name="Amaro C."/>
        </authorList>
    </citation>
    <scope>NUCLEOTIDE SEQUENCE</scope>
</reference>
<reference evidence="1" key="1">
    <citation type="submission" date="2014-11" db="EMBL/GenBank/DDBJ databases">
        <authorList>
            <person name="Amaro Gonzalez C."/>
        </authorList>
    </citation>
    <scope>NUCLEOTIDE SEQUENCE</scope>
</reference>
<protein>
    <submittedName>
        <fullName evidence="1">Uncharacterized protein</fullName>
    </submittedName>
</protein>
<organism evidence="1">
    <name type="scientific">Anguilla anguilla</name>
    <name type="common">European freshwater eel</name>
    <name type="synonym">Muraena anguilla</name>
    <dbReference type="NCBI Taxonomy" id="7936"/>
    <lineage>
        <taxon>Eukaryota</taxon>
        <taxon>Metazoa</taxon>
        <taxon>Chordata</taxon>
        <taxon>Craniata</taxon>
        <taxon>Vertebrata</taxon>
        <taxon>Euteleostomi</taxon>
        <taxon>Actinopterygii</taxon>
        <taxon>Neopterygii</taxon>
        <taxon>Teleostei</taxon>
        <taxon>Anguilliformes</taxon>
        <taxon>Anguillidae</taxon>
        <taxon>Anguilla</taxon>
    </lineage>
</organism>
<evidence type="ECO:0000313" key="1">
    <source>
        <dbReference type="EMBL" id="JAH79630.1"/>
    </source>
</evidence>
<sequence length="34" mass="3652">MINICGPGSGEYQCLRTNITQGVETAPFSDNVHV</sequence>
<name>A0A0E9VQF6_ANGAN</name>
<dbReference type="AlphaFoldDB" id="A0A0E9VQF6"/>
<proteinExistence type="predicted"/>
<dbReference type="EMBL" id="GBXM01028947">
    <property type="protein sequence ID" value="JAH79630.1"/>
    <property type="molecule type" value="Transcribed_RNA"/>
</dbReference>